<dbReference type="Proteomes" id="UP001224392">
    <property type="component" value="Unassembled WGS sequence"/>
</dbReference>
<dbReference type="Gene3D" id="1.25.40.10">
    <property type="entry name" value="Tetratricopeptide repeat domain"/>
    <property type="match status" value="2"/>
</dbReference>
<evidence type="ECO:0000313" key="7">
    <source>
        <dbReference type="Proteomes" id="UP001224392"/>
    </source>
</evidence>
<feature type="domain" description="Protein kinase G tetratricopeptide repeat containing" evidence="5">
    <location>
        <begin position="225"/>
        <end position="388"/>
    </location>
</feature>
<evidence type="ECO:0000259" key="5">
    <source>
        <dbReference type="Pfam" id="PF16918"/>
    </source>
</evidence>
<evidence type="ECO:0000256" key="1">
    <source>
        <dbReference type="ARBA" id="ARBA00022737"/>
    </source>
</evidence>
<evidence type="ECO:0000256" key="2">
    <source>
        <dbReference type="ARBA" id="ARBA00022803"/>
    </source>
</evidence>
<keyword evidence="7" id="KW-1185">Reference proteome</keyword>
<dbReference type="SUPFAM" id="SSF48452">
    <property type="entry name" value="TPR-like"/>
    <property type="match status" value="2"/>
</dbReference>
<gene>
    <name evidence="6" type="primary">lbcA</name>
    <name evidence="6" type="ORF">MNKW57_08720</name>
</gene>
<organism evidence="6 7">
    <name type="scientific">Biformimicrobium ophioploci</name>
    <dbReference type="NCBI Taxonomy" id="3036711"/>
    <lineage>
        <taxon>Bacteria</taxon>
        <taxon>Pseudomonadati</taxon>
        <taxon>Pseudomonadota</taxon>
        <taxon>Gammaproteobacteria</taxon>
        <taxon>Cellvibrionales</taxon>
        <taxon>Microbulbiferaceae</taxon>
        <taxon>Biformimicrobium</taxon>
    </lineage>
</organism>
<dbReference type="Pfam" id="PF13432">
    <property type="entry name" value="TPR_16"/>
    <property type="match status" value="1"/>
</dbReference>
<dbReference type="SMART" id="SM00028">
    <property type="entry name" value="TPR"/>
    <property type="match status" value="5"/>
</dbReference>
<protein>
    <submittedName>
        <fullName evidence="6">Proteolytic complex protein LbcA</fullName>
    </submittedName>
</protein>
<evidence type="ECO:0000256" key="3">
    <source>
        <dbReference type="PROSITE-ProRule" id="PRU00339"/>
    </source>
</evidence>
<dbReference type="RefSeq" id="WP_285763089.1">
    <property type="nucleotide sequence ID" value="NZ_BSYJ01000002.1"/>
</dbReference>
<dbReference type="InterPro" id="IPR031636">
    <property type="entry name" value="PknG_TPR"/>
</dbReference>
<dbReference type="InterPro" id="IPR011990">
    <property type="entry name" value="TPR-like_helical_dom_sf"/>
</dbReference>
<sequence>MPARDGTAAFSDLFSGRLAPGRPNRMALALALAMTLSACAQQGAAPQVQPEAAPEIAAELPVVKLSPPEKAPEPPVREFPIDTFYTLLVAEVAGNREQYDIAMANYYQQAEATRDPGVAARATEIARYLNARRAALRASQLWVDLEPKNPAALTTAASELALAGRLNEALYYCERLMENGFNAPMTAIAARAAGDQAALAGVLPEYQRLLQTFPRNAELLLGTGILLHNSRQLDEALKHARLSQEVDPNLVDAPLLESRVLNDLGRKEEALSLLSRMLEAYPDNHHLRLQYARFLASEDLDKARDEFAVLVERNPNDDSVIFSLAVIQFELAPDEGAEQLFQRLIEMDKHVSSANYYLGQIYENQRNVASAVQHYRKVEPGNADYLKAIQRGNRLLTAAGAHDMSHGWFNELRERHPNNGLDFYMIESEILAQHQQYDNVHALLSKALAQFPSNGRILFARAIANQSRGKMALFEQDLRQLLEMDPDNTVALNTLGYTLADRGERLDEAFVLIERALQLKPDDPAIIDSMGWVHFRKGNYEEAIRYLRQAFDKLQDHEVAAHLGEVLWVTGEQEVAQEIWDQGLQIKPDSHIIPGVIQRLKGPNGGPTGETTADVPPPEVPDQ</sequence>
<feature type="repeat" description="TPR" evidence="3">
    <location>
        <begin position="524"/>
        <end position="557"/>
    </location>
</feature>
<evidence type="ECO:0000256" key="4">
    <source>
        <dbReference type="SAM" id="MobiDB-lite"/>
    </source>
</evidence>
<dbReference type="PROSITE" id="PS50005">
    <property type="entry name" value="TPR"/>
    <property type="match status" value="1"/>
</dbReference>
<comment type="caution">
    <text evidence="6">The sequence shown here is derived from an EMBL/GenBank/DDBJ whole genome shotgun (WGS) entry which is preliminary data.</text>
</comment>
<keyword evidence="1" id="KW-0677">Repeat</keyword>
<dbReference type="PANTHER" id="PTHR44943">
    <property type="entry name" value="CELLULOSE SYNTHASE OPERON PROTEIN C"/>
    <property type="match status" value="1"/>
</dbReference>
<reference evidence="6 7" key="1">
    <citation type="submission" date="2023-04" db="EMBL/GenBank/DDBJ databases">
        <title>Marinobulbifer ophiurae gen. nov., sp. Nov., isolate from tissue of brittle star Ophioplocus japonicus.</title>
        <authorList>
            <person name="Kawano K."/>
            <person name="Sawayama S."/>
            <person name="Nakagawa S."/>
        </authorList>
    </citation>
    <scope>NUCLEOTIDE SEQUENCE [LARGE SCALE GENOMIC DNA]</scope>
    <source>
        <strain evidence="6 7">NKW57</strain>
    </source>
</reference>
<dbReference type="InterPro" id="IPR019734">
    <property type="entry name" value="TPR_rpt"/>
</dbReference>
<evidence type="ECO:0000313" key="6">
    <source>
        <dbReference type="EMBL" id="GMG86551.1"/>
    </source>
</evidence>
<dbReference type="Pfam" id="PF16918">
    <property type="entry name" value="PknG_TPR"/>
    <property type="match status" value="1"/>
</dbReference>
<feature type="region of interest" description="Disordered" evidence="4">
    <location>
        <begin position="600"/>
        <end position="623"/>
    </location>
</feature>
<proteinExistence type="predicted"/>
<dbReference type="EMBL" id="BSYJ01000002">
    <property type="protein sequence ID" value="GMG86551.1"/>
    <property type="molecule type" value="Genomic_DNA"/>
</dbReference>
<dbReference type="InterPro" id="IPR051685">
    <property type="entry name" value="Ycf3/AcsC/BcsC/TPR_MFPF"/>
</dbReference>
<keyword evidence="2 3" id="KW-0802">TPR repeat</keyword>
<accession>A0ABQ6LWX0</accession>
<name>A0ABQ6LWX0_9GAMM</name>
<dbReference type="PANTHER" id="PTHR44943:SF8">
    <property type="entry name" value="TPR REPEAT-CONTAINING PROTEIN MJ0263"/>
    <property type="match status" value="1"/>
</dbReference>